<dbReference type="PANTHER" id="PTHR18968:SF120">
    <property type="entry name" value="ACETOLACTATE SYNTHASE LARGE SUBUNIT"/>
    <property type="match status" value="1"/>
</dbReference>
<dbReference type="Pfam" id="PF00205">
    <property type="entry name" value="TPP_enzyme_M"/>
    <property type="match status" value="1"/>
</dbReference>
<dbReference type="InterPro" id="IPR045229">
    <property type="entry name" value="TPP_enz"/>
</dbReference>
<dbReference type="InterPro" id="IPR012000">
    <property type="entry name" value="Thiamin_PyroP_enz_cen_dom"/>
</dbReference>
<proteinExistence type="inferred from homology"/>
<dbReference type="GO" id="GO:0050660">
    <property type="term" value="F:flavin adenine dinucleotide binding"/>
    <property type="evidence" value="ECO:0007669"/>
    <property type="project" value="TreeGrafter"/>
</dbReference>
<dbReference type="FunFam" id="3.40.50.970:FF:000007">
    <property type="entry name" value="Acetolactate synthase"/>
    <property type="match status" value="1"/>
</dbReference>
<evidence type="ECO:0000256" key="2">
    <source>
        <dbReference type="ARBA" id="ARBA00023052"/>
    </source>
</evidence>
<dbReference type="InterPro" id="IPR011766">
    <property type="entry name" value="TPP_enzyme_TPP-bd"/>
</dbReference>
<dbReference type="NCBIfam" id="NF006052">
    <property type="entry name" value="PRK08199.1"/>
    <property type="match status" value="1"/>
</dbReference>
<feature type="domain" description="Thiamine pyrophosphate enzyme N-terminal TPP-binding" evidence="6">
    <location>
        <begin position="5"/>
        <end position="120"/>
    </location>
</feature>
<dbReference type="AlphaFoldDB" id="A0A1G6CTF2"/>
<comment type="similarity">
    <text evidence="1 3">Belongs to the TPP enzyme family.</text>
</comment>
<evidence type="ECO:0000313" key="8">
    <source>
        <dbReference type="Proteomes" id="UP000199071"/>
    </source>
</evidence>
<dbReference type="InterPro" id="IPR029061">
    <property type="entry name" value="THDP-binding"/>
</dbReference>
<dbReference type="GO" id="GO:0009097">
    <property type="term" value="P:isoleucine biosynthetic process"/>
    <property type="evidence" value="ECO:0007669"/>
    <property type="project" value="TreeGrafter"/>
</dbReference>
<evidence type="ECO:0000256" key="3">
    <source>
        <dbReference type="RuleBase" id="RU362132"/>
    </source>
</evidence>
<reference evidence="7 8" key="1">
    <citation type="submission" date="2016-10" db="EMBL/GenBank/DDBJ databases">
        <authorList>
            <person name="de Groot N.N."/>
        </authorList>
    </citation>
    <scope>NUCLEOTIDE SEQUENCE [LARGE SCALE GENOMIC DNA]</scope>
    <source>
        <strain evidence="7 8">ATCC 35022</strain>
    </source>
</reference>
<dbReference type="RefSeq" id="WP_090876987.1">
    <property type="nucleotide sequence ID" value="NZ_FMXQ01000005.1"/>
</dbReference>
<dbReference type="SUPFAM" id="SSF52518">
    <property type="entry name" value="Thiamin diphosphate-binding fold (THDP-binding)"/>
    <property type="match status" value="2"/>
</dbReference>
<dbReference type="InterPro" id="IPR029035">
    <property type="entry name" value="DHS-like_NAD/FAD-binding_dom"/>
</dbReference>
<dbReference type="SUPFAM" id="SSF52467">
    <property type="entry name" value="DHS-like NAD/FAD-binding domain"/>
    <property type="match status" value="1"/>
</dbReference>
<evidence type="ECO:0000256" key="1">
    <source>
        <dbReference type="ARBA" id="ARBA00007812"/>
    </source>
</evidence>
<dbReference type="Pfam" id="PF02776">
    <property type="entry name" value="TPP_enzyme_N"/>
    <property type="match status" value="1"/>
</dbReference>
<evidence type="ECO:0000259" key="4">
    <source>
        <dbReference type="Pfam" id="PF00205"/>
    </source>
</evidence>
<dbReference type="CDD" id="cd00568">
    <property type="entry name" value="TPP_enzymes"/>
    <property type="match status" value="1"/>
</dbReference>
<dbReference type="GO" id="GO:0005948">
    <property type="term" value="C:acetolactate synthase complex"/>
    <property type="evidence" value="ECO:0007669"/>
    <property type="project" value="TreeGrafter"/>
</dbReference>
<keyword evidence="2 3" id="KW-0786">Thiamine pyrophosphate</keyword>
<dbReference type="Pfam" id="PF02775">
    <property type="entry name" value="TPP_enzyme_C"/>
    <property type="match status" value="1"/>
</dbReference>
<dbReference type="InterPro" id="IPR000399">
    <property type="entry name" value="TPP-bd_CS"/>
</dbReference>
<feature type="domain" description="Thiamine pyrophosphate enzyme TPP-binding" evidence="5">
    <location>
        <begin position="386"/>
        <end position="531"/>
    </location>
</feature>
<evidence type="ECO:0000259" key="6">
    <source>
        <dbReference type="Pfam" id="PF02776"/>
    </source>
</evidence>
<dbReference type="Proteomes" id="UP000199071">
    <property type="component" value="Unassembled WGS sequence"/>
</dbReference>
<protein>
    <submittedName>
        <fullName evidence="7">Acetolactate synthase-1/2/3 large subunit</fullName>
    </submittedName>
</protein>
<dbReference type="InterPro" id="IPR012001">
    <property type="entry name" value="Thiamin_PyroP_enz_TPP-bd_dom"/>
</dbReference>
<organism evidence="7 8">
    <name type="scientific">Bauldia litoralis</name>
    <dbReference type="NCBI Taxonomy" id="665467"/>
    <lineage>
        <taxon>Bacteria</taxon>
        <taxon>Pseudomonadati</taxon>
        <taxon>Pseudomonadota</taxon>
        <taxon>Alphaproteobacteria</taxon>
        <taxon>Hyphomicrobiales</taxon>
        <taxon>Kaistiaceae</taxon>
        <taxon>Bauldia</taxon>
    </lineage>
</organism>
<keyword evidence="8" id="KW-1185">Reference proteome</keyword>
<dbReference type="STRING" id="665467.SAMN02982931_02727"/>
<dbReference type="EMBL" id="FMXQ01000005">
    <property type="protein sequence ID" value="SDB36168.1"/>
    <property type="molecule type" value="Genomic_DNA"/>
</dbReference>
<dbReference type="GO" id="GO:0030976">
    <property type="term" value="F:thiamine pyrophosphate binding"/>
    <property type="evidence" value="ECO:0007669"/>
    <property type="project" value="InterPro"/>
</dbReference>
<name>A0A1G6CTF2_9HYPH</name>
<dbReference type="PANTHER" id="PTHR18968">
    <property type="entry name" value="THIAMINE PYROPHOSPHATE ENZYMES"/>
    <property type="match status" value="1"/>
</dbReference>
<gene>
    <name evidence="7" type="ORF">SAMN02982931_02727</name>
</gene>
<dbReference type="GO" id="GO:0003984">
    <property type="term" value="F:acetolactate synthase activity"/>
    <property type="evidence" value="ECO:0007669"/>
    <property type="project" value="TreeGrafter"/>
</dbReference>
<feature type="domain" description="Thiamine pyrophosphate enzyme central" evidence="4">
    <location>
        <begin position="191"/>
        <end position="328"/>
    </location>
</feature>
<dbReference type="CDD" id="cd07035">
    <property type="entry name" value="TPP_PYR_POX_like"/>
    <property type="match status" value="1"/>
</dbReference>
<dbReference type="Gene3D" id="3.40.50.970">
    <property type="match status" value="2"/>
</dbReference>
<dbReference type="OrthoDB" id="4494979at2"/>
<sequence>MTATRTGGQILADALLLNDVSRAFCVPGESYLALLDALYDSPIKVTTFRQEGGAAMAADAWGKMTGRPGIVMATRGPGATNASAGLHVARQDSTPMILLLGQVARHMREREAFQEINIKAFFGEVAKWVAEIDRAERIPEFISRAFHEATSGRPGPVVLGLPEDMLRDTVAVADTRPWVQVETYPGLTQMAQLQKMLWAAKRPLVILGGTRWSDNAVAGMRRFAERFDLPIACSFRRQALFDNDHRNYAGDFGLGFNPALAKQLKDADLLLLVGGRMSEMPSGGYGHIAIPEPDQRLVHVHPGAEELGRVYHPTLAIHASPAAFVAALEGLEPPPSGIAWAAQTRAAREAFEGWTAPVTNAGPVQLSEIIAWLRERLPDDATITNGAGNYSGWLHRFFRYRRFGTQLAPTSGSMGYGMPAAIAAKLAHPERIAVAFAGDGCFQMTSQEFATAVQEKAAIVVVVVNNGIHGTIRMHQERDYPNRHIATDLVDPDFAALARAYGGHGETVARTEDFAPAFEAALASGKPSIIDLKFDPEAITPSRTMSEIRGSGKR</sequence>
<evidence type="ECO:0000259" key="5">
    <source>
        <dbReference type="Pfam" id="PF02775"/>
    </source>
</evidence>
<evidence type="ECO:0000313" key="7">
    <source>
        <dbReference type="EMBL" id="SDB36168.1"/>
    </source>
</evidence>
<accession>A0A1G6CTF2</accession>
<dbReference type="GO" id="GO:0000287">
    <property type="term" value="F:magnesium ion binding"/>
    <property type="evidence" value="ECO:0007669"/>
    <property type="project" value="InterPro"/>
</dbReference>
<dbReference type="PROSITE" id="PS00187">
    <property type="entry name" value="TPP_ENZYMES"/>
    <property type="match status" value="1"/>
</dbReference>
<dbReference type="GO" id="GO:0009099">
    <property type="term" value="P:L-valine biosynthetic process"/>
    <property type="evidence" value="ECO:0007669"/>
    <property type="project" value="TreeGrafter"/>
</dbReference>
<dbReference type="Gene3D" id="3.40.50.1220">
    <property type="entry name" value="TPP-binding domain"/>
    <property type="match status" value="1"/>
</dbReference>